<feature type="region of interest" description="Disordered" evidence="1">
    <location>
        <begin position="241"/>
        <end position="274"/>
    </location>
</feature>
<dbReference type="AlphaFoldDB" id="A0A401TNJ8"/>
<accession>A0A401TNJ8</accession>
<reference evidence="2 3" key="1">
    <citation type="journal article" date="2018" name="Nat. Ecol. Evol.">
        <title>Shark genomes provide insights into elasmobranch evolution and the origin of vertebrates.</title>
        <authorList>
            <person name="Hara Y"/>
            <person name="Yamaguchi K"/>
            <person name="Onimaru K"/>
            <person name="Kadota M"/>
            <person name="Koyanagi M"/>
            <person name="Keeley SD"/>
            <person name="Tatsumi K"/>
            <person name="Tanaka K"/>
            <person name="Motone F"/>
            <person name="Kageyama Y"/>
            <person name="Nozu R"/>
            <person name="Adachi N"/>
            <person name="Nishimura O"/>
            <person name="Nakagawa R"/>
            <person name="Tanegashima C"/>
            <person name="Kiyatake I"/>
            <person name="Matsumoto R"/>
            <person name="Murakumo K"/>
            <person name="Nishida K"/>
            <person name="Terakita A"/>
            <person name="Kuratani S"/>
            <person name="Sato K"/>
            <person name="Hyodo S Kuraku.S."/>
        </authorList>
    </citation>
    <scope>NUCLEOTIDE SEQUENCE [LARGE SCALE GENOMIC DNA]</scope>
</reference>
<feature type="non-terminal residue" evidence="2">
    <location>
        <position position="1"/>
    </location>
</feature>
<evidence type="ECO:0000313" key="2">
    <source>
        <dbReference type="EMBL" id="GCC44215.1"/>
    </source>
</evidence>
<dbReference type="Proteomes" id="UP000287033">
    <property type="component" value="Unassembled WGS sequence"/>
</dbReference>
<proteinExistence type="predicted"/>
<protein>
    <submittedName>
        <fullName evidence="2">Uncharacterized protein</fullName>
    </submittedName>
</protein>
<keyword evidence="3" id="KW-1185">Reference proteome</keyword>
<feature type="region of interest" description="Disordered" evidence="1">
    <location>
        <begin position="15"/>
        <end position="82"/>
    </location>
</feature>
<comment type="caution">
    <text evidence="2">The sequence shown here is derived from an EMBL/GenBank/DDBJ whole genome shotgun (WGS) entry which is preliminary data.</text>
</comment>
<organism evidence="2 3">
    <name type="scientific">Chiloscyllium punctatum</name>
    <name type="common">Brownbanded bambooshark</name>
    <name type="synonym">Hemiscyllium punctatum</name>
    <dbReference type="NCBI Taxonomy" id="137246"/>
    <lineage>
        <taxon>Eukaryota</taxon>
        <taxon>Metazoa</taxon>
        <taxon>Chordata</taxon>
        <taxon>Craniata</taxon>
        <taxon>Vertebrata</taxon>
        <taxon>Chondrichthyes</taxon>
        <taxon>Elasmobranchii</taxon>
        <taxon>Galeomorphii</taxon>
        <taxon>Galeoidea</taxon>
        <taxon>Orectolobiformes</taxon>
        <taxon>Hemiscylliidae</taxon>
        <taxon>Chiloscyllium</taxon>
    </lineage>
</organism>
<sequence>RGQRGRALSRLCTPRDRWPRRWGPDWTHFGRHGPEAPHTPLAQVSPPWPDRAVAPQLKAQAPSAAPGLTLPQRLRDPSPAPLPLGHSGAFALLARLGHPRALGPGRRPSWAWLPVRGGSSPFARAHGLHPVTCPHSQPRPTDGTRPRPGPQARGLLCLVSPHRQRGPTDRTRPRPGPQARGLLCLVPTHCQSRPADQAGPQPGPQACGLPCLVPPHCQLRPADGTRPQPCPQARGLRFGLPHRVLSDPPPQAGAEDREPRCPSGTALAPFSRLC</sequence>
<name>A0A401TNJ8_CHIPU</name>
<feature type="region of interest" description="Disordered" evidence="1">
    <location>
        <begin position="129"/>
        <end position="152"/>
    </location>
</feature>
<evidence type="ECO:0000256" key="1">
    <source>
        <dbReference type="SAM" id="MobiDB-lite"/>
    </source>
</evidence>
<evidence type="ECO:0000313" key="3">
    <source>
        <dbReference type="Proteomes" id="UP000287033"/>
    </source>
</evidence>
<dbReference type="EMBL" id="BEZZ01127286">
    <property type="protein sequence ID" value="GCC44215.1"/>
    <property type="molecule type" value="Genomic_DNA"/>
</dbReference>
<gene>
    <name evidence="2" type="ORF">chiPu_0028258</name>
</gene>